<accession>A0A1B9GUZ5</accession>
<dbReference type="InterPro" id="IPR050743">
    <property type="entry name" value="2-oxoacid_DH_E2_comp"/>
</dbReference>
<dbReference type="Pfam" id="PF02817">
    <property type="entry name" value="E3_binding"/>
    <property type="match status" value="1"/>
</dbReference>
<sequence length="711" mass="76232">MTLHTFAPPAPLSAQACLRARPLMLVCYGSRVEALAPIRRPLSTYRKITLAATSSCTLYSKLPATQVQRQRHQSQLPPLALTTFFFAHFHSFHTSVSSCNRAGVSPFKLHDIGEGITEVEVLRWYVTEGQQVAEFDALCEVQSDKSVVELTSHATGTVRGIKVEAGKMVKVGQVLCEIYTDAEGEIEGEMGSEGDGDSGASQPVVTAQTAEDVPLSGVGESEAKQATREGLNGKAGLKETQNEAICHAEELSESLEKAQDNIQSSHTTTSTQTERVAKRHPLAESEDDGQQNTDGHHHEHQNLFDAPDDAADSAGPTRLVGEASILPNSPSSSSRGQSQQIPQYVEPRRERTTRPDDIGGNRPNGQRVIIKASPAVRTLATRLGVDLAKVDATGPSGRITKEDIEAFAPRSTNTSSRSGAGGEAGLVRYVERDLEPDTRRIEFGRTRKVMYRALGAQGSIPHFGYSHTLNLTPSLPYLKISNANADPTHHSKSKPNYQASDIPQDLVRDPLAATAASAQGGAGKTTILTFLVKALVLALEEHPIMRSRVREASEGGERWLEVNRDPVVGVAVSDPKYGLLTPSLPPLSPSTPLSTITSLLHSLRHAPNRPSTPANLTISSVGGLGEARGAMPVLPPGGGLAICAVGRAAWEMEWVARDGLRHQNDHGGRGDEVKGKNVWELDEGTVEKSGAKAVLRAPVGWSGDHRVVSLD</sequence>
<dbReference type="Pfam" id="PF00364">
    <property type="entry name" value="Biotin_lipoyl"/>
    <property type="match status" value="1"/>
</dbReference>
<dbReference type="SUPFAM" id="SSF47005">
    <property type="entry name" value="Peripheral subunit-binding domain of 2-oxo acid dehydrogenase complex"/>
    <property type="match status" value="1"/>
</dbReference>
<feature type="region of interest" description="Disordered" evidence="10">
    <location>
        <begin position="209"/>
        <end position="238"/>
    </location>
</feature>
<keyword evidence="4 9" id="KW-0808">Transferase</keyword>
<evidence type="ECO:0000256" key="7">
    <source>
        <dbReference type="ARBA" id="ARBA00023128"/>
    </source>
</evidence>
<dbReference type="OrthoDB" id="15567at2759"/>
<dbReference type="PROSITE" id="PS00189">
    <property type="entry name" value="LIPOYL"/>
    <property type="match status" value="1"/>
</dbReference>
<dbReference type="SUPFAM" id="SSF51230">
    <property type="entry name" value="Single hybrid motif"/>
    <property type="match status" value="1"/>
</dbReference>
<dbReference type="Gene3D" id="2.40.50.100">
    <property type="match status" value="1"/>
</dbReference>
<name>A0A1B9GUZ5_9TREE</name>
<evidence type="ECO:0000256" key="6">
    <source>
        <dbReference type="ARBA" id="ARBA00022946"/>
    </source>
</evidence>
<dbReference type="GO" id="GO:0031405">
    <property type="term" value="F:lipoic acid binding"/>
    <property type="evidence" value="ECO:0007669"/>
    <property type="project" value="TreeGrafter"/>
</dbReference>
<dbReference type="EC" id="2.3.1.-" evidence="9"/>
<gene>
    <name evidence="13" type="ORF">I316_03393</name>
</gene>
<dbReference type="EMBL" id="KV700123">
    <property type="protein sequence ID" value="OCF34848.1"/>
    <property type="molecule type" value="Genomic_DNA"/>
</dbReference>
<evidence type="ECO:0000313" key="14">
    <source>
        <dbReference type="Proteomes" id="UP000092666"/>
    </source>
</evidence>
<evidence type="ECO:0000256" key="8">
    <source>
        <dbReference type="ARBA" id="ARBA00023315"/>
    </source>
</evidence>
<feature type="domain" description="Peripheral subunit-binding (PSBD)" evidence="12">
    <location>
        <begin position="371"/>
        <end position="408"/>
    </location>
</feature>
<keyword evidence="6" id="KW-0809">Transit peptide</keyword>
<dbReference type="FunFam" id="2.40.50.100:FF:000013">
    <property type="entry name" value="Dihydrolipoamide acetyltransferase component of pyruvate dehydrogenase complex"/>
    <property type="match status" value="1"/>
</dbReference>
<feature type="compositionally biased region" description="Low complexity" evidence="10">
    <location>
        <begin position="263"/>
        <end position="273"/>
    </location>
</feature>
<dbReference type="PROSITE" id="PS50968">
    <property type="entry name" value="BIOTINYL_LIPOYL"/>
    <property type="match status" value="1"/>
</dbReference>
<dbReference type="SUPFAM" id="SSF52777">
    <property type="entry name" value="CoA-dependent acyltransferases"/>
    <property type="match status" value="1"/>
</dbReference>
<dbReference type="InterPro" id="IPR011053">
    <property type="entry name" value="Single_hybrid_motif"/>
</dbReference>
<keyword evidence="7" id="KW-0496">Mitochondrion</keyword>
<dbReference type="InterPro" id="IPR023213">
    <property type="entry name" value="CAT-like_dom_sf"/>
</dbReference>
<keyword evidence="8 9" id="KW-0012">Acyltransferase</keyword>
<reference evidence="14" key="2">
    <citation type="submission" date="2013-12" db="EMBL/GenBank/DDBJ databases">
        <title>Evolution of pathogenesis and genome organization in the Tremellales.</title>
        <authorList>
            <person name="Cuomo C."/>
            <person name="Litvintseva A."/>
            <person name="Heitman J."/>
            <person name="Chen Y."/>
            <person name="Sun S."/>
            <person name="Springer D."/>
            <person name="Dromer F."/>
            <person name="Young S."/>
            <person name="Zeng Q."/>
            <person name="Chapman S."/>
            <person name="Gujja S."/>
            <person name="Saif S."/>
            <person name="Birren B."/>
        </authorList>
    </citation>
    <scope>NUCLEOTIDE SEQUENCE [LARGE SCALE GENOMIC DNA]</scope>
    <source>
        <strain evidence="14">BCC8398</strain>
    </source>
</reference>
<dbReference type="CDD" id="cd06849">
    <property type="entry name" value="lipoyl_domain"/>
    <property type="match status" value="1"/>
</dbReference>
<dbReference type="InterPro" id="IPR003016">
    <property type="entry name" value="2-oxoA_DH_lipoyl-BS"/>
</dbReference>
<organism evidence="13 14">
    <name type="scientific">Kwoniella heveanensis BCC8398</name>
    <dbReference type="NCBI Taxonomy" id="1296120"/>
    <lineage>
        <taxon>Eukaryota</taxon>
        <taxon>Fungi</taxon>
        <taxon>Dikarya</taxon>
        <taxon>Basidiomycota</taxon>
        <taxon>Agaricomycotina</taxon>
        <taxon>Tremellomycetes</taxon>
        <taxon>Tremellales</taxon>
        <taxon>Cryptococcaceae</taxon>
        <taxon>Kwoniella</taxon>
    </lineage>
</organism>
<evidence type="ECO:0000259" key="11">
    <source>
        <dbReference type="PROSITE" id="PS50968"/>
    </source>
</evidence>
<dbReference type="GO" id="GO:0045333">
    <property type="term" value="P:cellular respiration"/>
    <property type="evidence" value="ECO:0007669"/>
    <property type="project" value="UniProtKB-ARBA"/>
</dbReference>
<evidence type="ECO:0000256" key="3">
    <source>
        <dbReference type="ARBA" id="ARBA00007317"/>
    </source>
</evidence>
<comment type="similarity">
    <text evidence="3 9">Belongs to the 2-oxoacid dehydrogenase family.</text>
</comment>
<comment type="subcellular location">
    <subcellularLocation>
        <location evidence="2">Mitochondrion matrix</location>
    </subcellularLocation>
</comment>
<protein>
    <recommendedName>
        <fullName evidence="9">Dihydrolipoamide acetyltransferase component of pyruvate dehydrogenase complex</fullName>
        <ecNumber evidence="9">2.3.1.-</ecNumber>
    </recommendedName>
</protein>
<dbReference type="PROSITE" id="PS51826">
    <property type="entry name" value="PSBD"/>
    <property type="match status" value="1"/>
</dbReference>
<dbReference type="InterPro" id="IPR001078">
    <property type="entry name" value="2-oxoacid_DH_actylTfrase"/>
</dbReference>
<feature type="compositionally biased region" description="Low complexity" evidence="10">
    <location>
        <begin position="324"/>
        <end position="343"/>
    </location>
</feature>
<dbReference type="AlphaFoldDB" id="A0A1B9GUZ5"/>
<dbReference type="Pfam" id="PF00198">
    <property type="entry name" value="2-oxoacid_dh"/>
    <property type="match status" value="1"/>
</dbReference>
<evidence type="ECO:0000256" key="9">
    <source>
        <dbReference type="RuleBase" id="RU003423"/>
    </source>
</evidence>
<dbReference type="GO" id="GO:0016407">
    <property type="term" value="F:acetyltransferase activity"/>
    <property type="evidence" value="ECO:0007669"/>
    <property type="project" value="TreeGrafter"/>
</dbReference>
<dbReference type="InterPro" id="IPR036625">
    <property type="entry name" value="E3-bd_dom_sf"/>
</dbReference>
<dbReference type="Gene3D" id="3.30.559.10">
    <property type="entry name" value="Chloramphenicol acetyltransferase-like domain"/>
    <property type="match status" value="1"/>
</dbReference>
<evidence type="ECO:0000259" key="12">
    <source>
        <dbReference type="PROSITE" id="PS51826"/>
    </source>
</evidence>
<evidence type="ECO:0000256" key="10">
    <source>
        <dbReference type="SAM" id="MobiDB-lite"/>
    </source>
</evidence>
<evidence type="ECO:0000256" key="1">
    <source>
        <dbReference type="ARBA" id="ARBA00001938"/>
    </source>
</evidence>
<feature type="compositionally biased region" description="Basic and acidic residues" evidence="10">
    <location>
        <begin position="346"/>
        <end position="359"/>
    </location>
</feature>
<evidence type="ECO:0000256" key="5">
    <source>
        <dbReference type="ARBA" id="ARBA00022823"/>
    </source>
</evidence>
<keyword evidence="14" id="KW-1185">Reference proteome</keyword>
<dbReference type="STRING" id="1296120.A0A1B9GUZ5"/>
<comment type="cofactor">
    <cofactor evidence="1 9">
        <name>(R)-lipoate</name>
        <dbReference type="ChEBI" id="CHEBI:83088"/>
    </cofactor>
</comment>
<dbReference type="InterPro" id="IPR000089">
    <property type="entry name" value="Biotin_lipoyl"/>
</dbReference>
<dbReference type="InterPro" id="IPR004167">
    <property type="entry name" value="PSBD"/>
</dbReference>
<evidence type="ECO:0000256" key="4">
    <source>
        <dbReference type="ARBA" id="ARBA00022679"/>
    </source>
</evidence>
<evidence type="ECO:0000256" key="2">
    <source>
        <dbReference type="ARBA" id="ARBA00004305"/>
    </source>
</evidence>
<feature type="domain" description="Lipoyl-binding" evidence="11">
    <location>
        <begin position="104"/>
        <end position="179"/>
    </location>
</feature>
<evidence type="ECO:0000313" key="13">
    <source>
        <dbReference type="EMBL" id="OCF34848.1"/>
    </source>
</evidence>
<dbReference type="GO" id="GO:0005759">
    <property type="term" value="C:mitochondrial matrix"/>
    <property type="evidence" value="ECO:0007669"/>
    <property type="project" value="UniProtKB-SubCell"/>
</dbReference>
<feature type="region of interest" description="Disordered" evidence="10">
    <location>
        <begin position="255"/>
        <end position="366"/>
    </location>
</feature>
<dbReference type="PANTHER" id="PTHR43178:SF5">
    <property type="entry name" value="LIPOAMIDE ACYLTRANSFERASE COMPONENT OF BRANCHED-CHAIN ALPHA-KETO ACID DEHYDROGENASE COMPLEX, MITOCHONDRIAL"/>
    <property type="match status" value="1"/>
</dbReference>
<reference evidence="13 14" key="1">
    <citation type="submission" date="2013-07" db="EMBL/GenBank/DDBJ databases">
        <title>The Genome Sequence of Cryptococcus heveanensis BCC8398.</title>
        <authorList>
            <consortium name="The Broad Institute Genome Sequencing Platform"/>
            <person name="Cuomo C."/>
            <person name="Litvintseva A."/>
            <person name="Chen Y."/>
            <person name="Heitman J."/>
            <person name="Sun S."/>
            <person name="Springer D."/>
            <person name="Dromer F."/>
            <person name="Young S.K."/>
            <person name="Zeng Q."/>
            <person name="Gargeya S."/>
            <person name="Fitzgerald M."/>
            <person name="Abouelleil A."/>
            <person name="Alvarado L."/>
            <person name="Berlin A.M."/>
            <person name="Chapman S.B."/>
            <person name="Dewar J."/>
            <person name="Goldberg J."/>
            <person name="Griggs A."/>
            <person name="Gujja S."/>
            <person name="Hansen M."/>
            <person name="Howarth C."/>
            <person name="Imamovic A."/>
            <person name="Larimer J."/>
            <person name="McCowan C."/>
            <person name="Murphy C."/>
            <person name="Pearson M."/>
            <person name="Priest M."/>
            <person name="Roberts A."/>
            <person name="Saif S."/>
            <person name="Shea T."/>
            <person name="Sykes S."/>
            <person name="Wortman J."/>
            <person name="Nusbaum C."/>
            <person name="Birren B."/>
        </authorList>
    </citation>
    <scope>NUCLEOTIDE SEQUENCE [LARGE SCALE GENOMIC DNA]</scope>
    <source>
        <strain evidence="13 14">BCC8398</strain>
    </source>
</reference>
<proteinExistence type="inferred from homology"/>
<keyword evidence="5 9" id="KW-0450">Lipoyl</keyword>
<dbReference type="Proteomes" id="UP000092666">
    <property type="component" value="Unassembled WGS sequence"/>
</dbReference>
<dbReference type="PANTHER" id="PTHR43178">
    <property type="entry name" value="DIHYDROLIPOAMIDE ACETYLTRANSFERASE COMPONENT OF PYRUVATE DEHYDROGENASE COMPLEX"/>
    <property type="match status" value="1"/>
</dbReference>
<dbReference type="Gene3D" id="4.10.320.10">
    <property type="entry name" value="E3-binding domain"/>
    <property type="match status" value="1"/>
</dbReference>